<dbReference type="RefSeq" id="XP_004259242.1">
    <property type="nucleotide sequence ID" value="XM_004259194.1"/>
</dbReference>
<feature type="compositionally biased region" description="Basic and acidic residues" evidence="2">
    <location>
        <begin position="402"/>
        <end position="430"/>
    </location>
</feature>
<feature type="coiled-coil region" evidence="1">
    <location>
        <begin position="60"/>
        <end position="254"/>
    </location>
</feature>
<proteinExistence type="predicted"/>
<dbReference type="KEGG" id="eiv:EIN_523690"/>
<evidence type="ECO:0000256" key="1">
    <source>
        <dbReference type="SAM" id="Coils"/>
    </source>
</evidence>
<feature type="region of interest" description="Disordered" evidence="2">
    <location>
        <begin position="402"/>
        <end position="451"/>
    </location>
</feature>
<evidence type="ECO:0000256" key="2">
    <source>
        <dbReference type="SAM" id="MobiDB-lite"/>
    </source>
</evidence>
<dbReference type="EMBL" id="KB206368">
    <property type="protein sequence ID" value="ELP92471.1"/>
    <property type="molecule type" value="Genomic_DNA"/>
</dbReference>
<organism evidence="3 4">
    <name type="scientific">Entamoeba invadens IP1</name>
    <dbReference type="NCBI Taxonomy" id="370355"/>
    <lineage>
        <taxon>Eukaryota</taxon>
        <taxon>Amoebozoa</taxon>
        <taxon>Evosea</taxon>
        <taxon>Archamoebae</taxon>
        <taxon>Mastigamoebida</taxon>
        <taxon>Entamoebidae</taxon>
        <taxon>Entamoeba</taxon>
    </lineage>
</organism>
<accession>A0A0A1UBB4</accession>
<dbReference type="AlphaFoldDB" id="A0A0A1UBB4"/>
<protein>
    <submittedName>
        <fullName evidence="3">DNA double-strand break repair Rad50 ATPase, putative</fullName>
    </submittedName>
</protein>
<evidence type="ECO:0000313" key="3">
    <source>
        <dbReference type="EMBL" id="ELP92471.1"/>
    </source>
</evidence>
<keyword evidence="1" id="KW-0175">Coiled coil</keyword>
<keyword evidence="4" id="KW-1185">Reference proteome</keyword>
<dbReference type="VEuPathDB" id="AmoebaDB:EIN_523690"/>
<dbReference type="GeneID" id="14891450"/>
<dbReference type="Proteomes" id="UP000014680">
    <property type="component" value="Unassembled WGS sequence"/>
</dbReference>
<name>A0A0A1UBB4_ENTIV</name>
<evidence type="ECO:0000313" key="4">
    <source>
        <dbReference type="Proteomes" id="UP000014680"/>
    </source>
</evidence>
<gene>
    <name evidence="3" type="ORF">EIN_523690</name>
</gene>
<sequence length="473" mass="56762">MGDVCDEKKRNEIRARIEAEIREKRKQDKLVKQQNLVSNMTDVVNEVKKKVYEEVRIEFEKDMTEKMQQKNEELLNIKKEFVALNSKYEEIKNLLEEAKDAIKEKDNQNIFFIDENEKMDLKNQKLETQLKESNERANGLQKAHEVQKRDFKKCQDEFEKEKEGLIVYIKDKDVENKTLIEENKRLQLQLSELITTTNHYEIEKEEFIQKIENKEREFEKNKMKELEQFIQELEDEAEEKVNEVIKQYDEDEKTQRAMWEEQREEEIKNDMMDMCMKLLDEMEEQTRTEIYNEVVCDLLGEKSDDLDEEEIEKRVQEELEREKSQLAPMMTSTDLEVSEQKIEFGEKTYNLCNKDIALRHHHSKNGQLTLPKFHPDSMMKSKLEHRNSISFSQQFKSRVDLKEQLENRESQEHYIYANEEKQKIEKEKTQRISMSPRVKKFIGRKTTGETKVKSEDINVTLQEEKGSVEEARK</sequence>
<reference evidence="3 4" key="1">
    <citation type="submission" date="2012-10" db="EMBL/GenBank/DDBJ databases">
        <authorList>
            <person name="Zafar N."/>
            <person name="Inman J."/>
            <person name="Hall N."/>
            <person name="Lorenzi H."/>
            <person name="Caler E."/>
        </authorList>
    </citation>
    <scope>NUCLEOTIDE SEQUENCE [LARGE SCALE GENOMIC DNA]</scope>
    <source>
        <strain evidence="3 4">IP1</strain>
    </source>
</reference>